<keyword evidence="4 13" id="KW-0808">Transferase</keyword>
<keyword evidence="6" id="KW-0133">Cell shape</keyword>
<dbReference type="PANTHER" id="PTHR30400">
    <property type="entry name" value="MONOFUNCTIONAL BIOSYNTHETIC PEPTIDOGLYCAN TRANSGLYCOSYLASE"/>
    <property type="match status" value="1"/>
</dbReference>
<evidence type="ECO:0000256" key="4">
    <source>
        <dbReference type="ARBA" id="ARBA00022679"/>
    </source>
</evidence>
<keyword evidence="14" id="KW-1185">Reference proteome</keyword>
<organism evidence="13 14">
    <name type="scientific">Flavobacterium amnicola</name>
    <dbReference type="NCBI Taxonomy" id="2506422"/>
    <lineage>
        <taxon>Bacteria</taxon>
        <taxon>Pseudomonadati</taxon>
        <taxon>Bacteroidota</taxon>
        <taxon>Flavobacteriia</taxon>
        <taxon>Flavobacteriales</taxon>
        <taxon>Flavobacteriaceae</taxon>
        <taxon>Flavobacterium</taxon>
    </lineage>
</organism>
<keyword evidence="2" id="KW-0997">Cell inner membrane</keyword>
<evidence type="ECO:0000256" key="11">
    <source>
        <dbReference type="SAM" id="Phobius"/>
    </source>
</evidence>
<evidence type="ECO:0000313" key="14">
    <source>
        <dbReference type="Proteomes" id="UP000290283"/>
    </source>
</evidence>
<keyword evidence="7" id="KW-0573">Peptidoglycan synthesis</keyword>
<evidence type="ECO:0000256" key="1">
    <source>
        <dbReference type="ARBA" id="ARBA00022475"/>
    </source>
</evidence>
<dbReference type="PANTHER" id="PTHR30400:SF0">
    <property type="entry name" value="BIOSYNTHETIC PEPTIDOGLYCAN TRANSGLYCOSYLASE"/>
    <property type="match status" value="1"/>
</dbReference>
<keyword evidence="5 11" id="KW-0812">Transmembrane</keyword>
<keyword evidence="1" id="KW-1003">Cell membrane</keyword>
<evidence type="ECO:0000256" key="6">
    <source>
        <dbReference type="ARBA" id="ARBA00022960"/>
    </source>
</evidence>
<dbReference type="GO" id="GO:0016020">
    <property type="term" value="C:membrane"/>
    <property type="evidence" value="ECO:0007669"/>
    <property type="project" value="InterPro"/>
</dbReference>
<dbReference type="InterPro" id="IPR011812">
    <property type="entry name" value="Pep_trsgly"/>
</dbReference>
<evidence type="ECO:0000256" key="3">
    <source>
        <dbReference type="ARBA" id="ARBA00022676"/>
    </source>
</evidence>
<dbReference type="EMBL" id="SBKO01000001">
    <property type="protein sequence ID" value="RXR21086.1"/>
    <property type="molecule type" value="Genomic_DNA"/>
</dbReference>
<dbReference type="Pfam" id="PF00912">
    <property type="entry name" value="Transgly"/>
    <property type="match status" value="1"/>
</dbReference>
<keyword evidence="3" id="KW-0328">Glycosyltransferase</keyword>
<dbReference type="InterPro" id="IPR036950">
    <property type="entry name" value="PBP_transglycosylase"/>
</dbReference>
<evidence type="ECO:0000256" key="5">
    <source>
        <dbReference type="ARBA" id="ARBA00022692"/>
    </source>
</evidence>
<dbReference type="GO" id="GO:0071555">
    <property type="term" value="P:cell wall organization"/>
    <property type="evidence" value="ECO:0007669"/>
    <property type="project" value="UniProtKB-KW"/>
</dbReference>
<gene>
    <name evidence="13" type="ORF">EQG63_03865</name>
</gene>
<evidence type="ECO:0000256" key="8">
    <source>
        <dbReference type="ARBA" id="ARBA00022989"/>
    </source>
</evidence>
<reference evidence="14" key="1">
    <citation type="submission" date="2019-01" db="EMBL/GenBank/DDBJ databases">
        <title>Cytophagaceae bacterium strain CAR-16.</title>
        <authorList>
            <person name="Chen W.-M."/>
        </authorList>
    </citation>
    <scope>NUCLEOTIDE SEQUENCE [LARGE SCALE GENOMIC DNA]</scope>
    <source>
        <strain evidence="14">LLJ-11</strain>
    </source>
</reference>
<comment type="caution">
    <text evidence="13">The sequence shown here is derived from an EMBL/GenBank/DDBJ whole genome shotgun (WGS) entry which is preliminary data.</text>
</comment>
<evidence type="ECO:0000256" key="2">
    <source>
        <dbReference type="ARBA" id="ARBA00022519"/>
    </source>
</evidence>
<feature type="transmembrane region" description="Helical" evidence="11">
    <location>
        <begin position="7"/>
        <end position="29"/>
    </location>
</feature>
<dbReference type="AlphaFoldDB" id="A0A4Q1K5A9"/>
<evidence type="ECO:0000256" key="10">
    <source>
        <dbReference type="ARBA" id="ARBA00023316"/>
    </source>
</evidence>
<dbReference type="Proteomes" id="UP000290283">
    <property type="component" value="Unassembled WGS sequence"/>
</dbReference>
<dbReference type="RefSeq" id="WP_129434614.1">
    <property type="nucleotide sequence ID" value="NZ_SBKO01000001.1"/>
</dbReference>
<dbReference type="GO" id="GO:0009274">
    <property type="term" value="C:peptidoglycan-based cell wall"/>
    <property type="evidence" value="ECO:0007669"/>
    <property type="project" value="InterPro"/>
</dbReference>
<dbReference type="GO" id="GO:0016763">
    <property type="term" value="F:pentosyltransferase activity"/>
    <property type="evidence" value="ECO:0007669"/>
    <property type="project" value="InterPro"/>
</dbReference>
<evidence type="ECO:0000313" key="13">
    <source>
        <dbReference type="EMBL" id="RXR21086.1"/>
    </source>
</evidence>
<keyword evidence="8 11" id="KW-1133">Transmembrane helix</keyword>
<evidence type="ECO:0000256" key="9">
    <source>
        <dbReference type="ARBA" id="ARBA00023136"/>
    </source>
</evidence>
<proteinExistence type="predicted"/>
<keyword evidence="9 11" id="KW-0472">Membrane</keyword>
<dbReference type="InterPro" id="IPR023346">
    <property type="entry name" value="Lysozyme-like_dom_sf"/>
</dbReference>
<feature type="domain" description="Glycosyl transferase family 51" evidence="12">
    <location>
        <begin position="431"/>
        <end position="590"/>
    </location>
</feature>
<dbReference type="GO" id="GO:0009252">
    <property type="term" value="P:peptidoglycan biosynthetic process"/>
    <property type="evidence" value="ECO:0007669"/>
    <property type="project" value="UniProtKB-KW"/>
</dbReference>
<protein>
    <submittedName>
        <fullName evidence="13">Glycosyl transferase</fullName>
    </submittedName>
</protein>
<evidence type="ECO:0000259" key="12">
    <source>
        <dbReference type="Pfam" id="PF00912"/>
    </source>
</evidence>
<dbReference type="SUPFAM" id="SSF53955">
    <property type="entry name" value="Lysozyme-like"/>
    <property type="match status" value="1"/>
</dbReference>
<dbReference type="GO" id="GO:0008360">
    <property type="term" value="P:regulation of cell shape"/>
    <property type="evidence" value="ECO:0007669"/>
    <property type="project" value="UniProtKB-KW"/>
</dbReference>
<evidence type="ECO:0000256" key="7">
    <source>
        <dbReference type="ARBA" id="ARBA00022984"/>
    </source>
</evidence>
<dbReference type="Gene3D" id="1.10.3810.10">
    <property type="entry name" value="Biosynthetic peptidoglycan transglycosylase-like"/>
    <property type="match status" value="1"/>
</dbReference>
<keyword evidence="10" id="KW-0961">Cell wall biogenesis/degradation</keyword>
<dbReference type="OrthoDB" id="9766909at2"/>
<sequence>MRTRKQWFFLILKITLVLIVLAVGSIYFFRDTILQQVLQKVEHKFKSDYNATFSVGNAKFVGTSSITLDNIHIIPFEKDTLLSVEKITTEISLLQMVTGDVQLKNLEMKNGFIQLVKNENGRNFDAFLKKDKNEQTTTEKRNYAQIANRILSKLLNLIPSEMNLDNLSLRVNDMGKKVNFHMNHLQLVDEQLNTNIHVTTNTFAQDWNIKGYANPRDKKADITFASADTTKIQIPYIDEKFGLKSSFDKIRVQLDRIEMGFSELHIDGIVSVENLTVNHPKIAKKDVVVQQAQFDYKFLLGSDFIALDHTSSAQLNKIKIEPYLEYNTEEDTLYKLKLNINKMKAQDFIESLPNGLFTHFEGMQAEGEFDYNLDFEFNKNKPNQLIFESKFNKNNLKILKYGEANLEKLNTEFSYAAIENGRAQRSIFVGKSNPNFTPLDSISPYLKHAVLTNEDPSFMHHRGFISEAFKQSIAKNIRTKKFARGASTISMQLVKNVFLTREKTLSRKLEEILLVYILENNRIASKERMLEVYFNVIEFGPDVYGIGEASKFYFQKTPRNLNLNECLFLASIVPKPKKFMYQFNEEGLQKSYAVKQQKFIKNLMLRRALITPEDTIGQSVPITVSGRARSFLKLKVVQDSIPSDTLLVPESEFFN</sequence>
<accession>A0A4Q1K5A9</accession>
<dbReference type="InterPro" id="IPR001264">
    <property type="entry name" value="Glyco_trans_51"/>
</dbReference>
<name>A0A4Q1K5A9_9FLAO</name>